<accession>A0A392RSF2</accession>
<evidence type="ECO:0000313" key="1">
    <source>
        <dbReference type="EMBL" id="MCI39034.1"/>
    </source>
</evidence>
<reference evidence="1 2" key="1">
    <citation type="journal article" date="2018" name="Front. Plant Sci.">
        <title>Red Clover (Trifolium pratense) and Zigzag Clover (T. medium) - A Picture of Genomic Similarities and Differences.</title>
        <authorList>
            <person name="Dluhosova J."/>
            <person name="Istvanek J."/>
            <person name="Nedelnik J."/>
            <person name="Repkova J."/>
        </authorList>
    </citation>
    <scope>NUCLEOTIDE SEQUENCE [LARGE SCALE GENOMIC DNA]</scope>
    <source>
        <strain evidence="2">cv. 10/8</strain>
        <tissue evidence="1">Leaf</tissue>
    </source>
</reference>
<dbReference type="Proteomes" id="UP000265520">
    <property type="component" value="Unassembled WGS sequence"/>
</dbReference>
<name>A0A392RSF2_9FABA</name>
<comment type="caution">
    <text evidence="1">The sequence shown here is derived from an EMBL/GenBank/DDBJ whole genome shotgun (WGS) entry which is preliminary data.</text>
</comment>
<sequence>MFMGVRKKMKVEVSDQTFYNNTLKSASAEFGQTILQTFPDSPMSLKGITIIDHFPPSKSLLDISYNFSSVSESNFEHLRDLAFIDLGRITKMKDDYSITPEELKKEFEVFKAN</sequence>
<dbReference type="AlphaFoldDB" id="A0A392RSF2"/>
<evidence type="ECO:0000313" key="2">
    <source>
        <dbReference type="Proteomes" id="UP000265520"/>
    </source>
</evidence>
<feature type="non-terminal residue" evidence="1">
    <location>
        <position position="113"/>
    </location>
</feature>
<dbReference type="EMBL" id="LXQA010262883">
    <property type="protein sequence ID" value="MCI39034.1"/>
    <property type="molecule type" value="Genomic_DNA"/>
</dbReference>
<protein>
    <submittedName>
        <fullName evidence="1">Uncharacterized protein</fullName>
    </submittedName>
</protein>
<proteinExistence type="predicted"/>
<organism evidence="1 2">
    <name type="scientific">Trifolium medium</name>
    <dbReference type="NCBI Taxonomy" id="97028"/>
    <lineage>
        <taxon>Eukaryota</taxon>
        <taxon>Viridiplantae</taxon>
        <taxon>Streptophyta</taxon>
        <taxon>Embryophyta</taxon>
        <taxon>Tracheophyta</taxon>
        <taxon>Spermatophyta</taxon>
        <taxon>Magnoliopsida</taxon>
        <taxon>eudicotyledons</taxon>
        <taxon>Gunneridae</taxon>
        <taxon>Pentapetalae</taxon>
        <taxon>rosids</taxon>
        <taxon>fabids</taxon>
        <taxon>Fabales</taxon>
        <taxon>Fabaceae</taxon>
        <taxon>Papilionoideae</taxon>
        <taxon>50 kb inversion clade</taxon>
        <taxon>NPAAA clade</taxon>
        <taxon>Hologalegina</taxon>
        <taxon>IRL clade</taxon>
        <taxon>Trifolieae</taxon>
        <taxon>Trifolium</taxon>
    </lineage>
</organism>
<keyword evidence="2" id="KW-1185">Reference proteome</keyword>